<keyword evidence="5 8" id="KW-0863">Zinc-finger</keyword>
<keyword evidence="7" id="KW-0862">Zinc</keyword>
<evidence type="ECO:0000313" key="10">
    <source>
        <dbReference type="EMBL" id="JAU42541.1"/>
    </source>
</evidence>
<dbReference type="EMBL" id="GEVK01010291">
    <property type="protein sequence ID" value="JAU42541.1"/>
    <property type="molecule type" value="Transcribed_RNA"/>
</dbReference>
<evidence type="ECO:0000256" key="3">
    <source>
        <dbReference type="ARBA" id="ARBA00022679"/>
    </source>
</evidence>
<name>A0A1J3FIQ8_NOCCA</name>
<evidence type="ECO:0000256" key="1">
    <source>
        <dbReference type="ARBA" id="ARBA00000900"/>
    </source>
</evidence>
<evidence type="ECO:0000259" key="9">
    <source>
        <dbReference type="PROSITE" id="PS50089"/>
    </source>
</evidence>
<accession>A0A1J3FIQ8</accession>
<dbReference type="PANTHER" id="PTHR22937">
    <property type="entry name" value="E3 UBIQUITIN-PROTEIN LIGASE RNF165"/>
    <property type="match status" value="1"/>
</dbReference>
<dbReference type="InterPro" id="IPR013083">
    <property type="entry name" value="Znf_RING/FYVE/PHD"/>
</dbReference>
<reference evidence="10" key="1">
    <citation type="submission" date="2016-07" db="EMBL/GenBank/DDBJ databases">
        <title>De novo transcriptome assembly of four accessions of the metal hyperaccumulator plant Noccaea caerulescens.</title>
        <authorList>
            <person name="Blande D."/>
            <person name="Halimaa P."/>
            <person name="Tervahauta A.I."/>
            <person name="Aarts M.G."/>
            <person name="Karenlampi S.O."/>
        </authorList>
    </citation>
    <scope>NUCLEOTIDE SEQUENCE</scope>
</reference>
<dbReference type="InterPro" id="IPR001841">
    <property type="entry name" value="Znf_RING"/>
</dbReference>
<protein>
    <recommendedName>
        <fullName evidence="2">RING-type E3 ubiquitin transferase</fullName>
        <ecNumber evidence="2">2.3.2.27</ecNumber>
    </recommendedName>
</protein>
<evidence type="ECO:0000256" key="7">
    <source>
        <dbReference type="ARBA" id="ARBA00022833"/>
    </source>
</evidence>
<dbReference type="GO" id="GO:0008270">
    <property type="term" value="F:zinc ion binding"/>
    <property type="evidence" value="ECO:0007669"/>
    <property type="project" value="UniProtKB-KW"/>
</dbReference>
<organism evidence="10">
    <name type="scientific">Noccaea caerulescens</name>
    <name type="common">Alpine penny-cress</name>
    <name type="synonym">Thlaspi caerulescens</name>
    <dbReference type="NCBI Taxonomy" id="107243"/>
    <lineage>
        <taxon>Eukaryota</taxon>
        <taxon>Viridiplantae</taxon>
        <taxon>Streptophyta</taxon>
        <taxon>Embryophyta</taxon>
        <taxon>Tracheophyta</taxon>
        <taxon>Spermatophyta</taxon>
        <taxon>Magnoliopsida</taxon>
        <taxon>eudicotyledons</taxon>
        <taxon>Gunneridae</taxon>
        <taxon>Pentapetalae</taxon>
        <taxon>rosids</taxon>
        <taxon>malvids</taxon>
        <taxon>Brassicales</taxon>
        <taxon>Brassicaceae</taxon>
        <taxon>Coluteocarpeae</taxon>
        <taxon>Noccaea</taxon>
    </lineage>
</organism>
<keyword evidence="4" id="KW-0479">Metal-binding</keyword>
<dbReference type="Pfam" id="PF13639">
    <property type="entry name" value="zf-RING_2"/>
    <property type="match status" value="1"/>
</dbReference>
<sequence length="456" mass="51271">MRQRNVMNGLDMEQNPQNMEANFMPLVNTVPNLEAHPPHEPYDNNPMFYGLPQHYHHQRASNLGPGMSTAPSFYQPYPTFHAPPSHLPPPGSQGAVGGVTFNGHERNAHFMDHGYKRKSAQVMPGNSQYPAAAPPCSFPPLNTYPQQPLDQRSVRNRAEAATMDTFHPHGANNFIQGSYAAPPFPPPGSTWYEQHCNGNRSDGSSSLWSQEPPPSVPYMRGNSIDSGNVYSPRYHGTSSSRNPTPFVYPRHHHYISHHPVPPPATVYPHMASASYTVHETMHSQVGPVQSTGFRINQQHPRDGFVPAATLRHHGLPFPGYEAAVFEEGDFYDAVNYVDDHRDMRLDIEDMSYEELLALSDQIGTVKTGWSEEDVKELLKTRTSLSTRINLEEAPSTDLESYSCTICQENYKNQDKIATLDCRHEYHVECLKKWLVIKNVCPICKSEALVMEKKKGQ</sequence>
<gene>
    <name evidence="10" type="ORF">LC_TR13273_c0_g1_i1_g.46127</name>
</gene>
<comment type="catalytic activity">
    <reaction evidence="1">
        <text>S-ubiquitinyl-[E2 ubiquitin-conjugating enzyme]-L-cysteine + [acceptor protein]-L-lysine = [E2 ubiquitin-conjugating enzyme]-L-cysteine + N(6)-ubiquitinyl-[acceptor protein]-L-lysine.</text>
        <dbReference type="EC" id="2.3.2.27"/>
    </reaction>
</comment>
<dbReference type="EC" id="2.3.2.27" evidence="2"/>
<proteinExistence type="predicted"/>
<dbReference type="SUPFAM" id="SSF57850">
    <property type="entry name" value="RING/U-box"/>
    <property type="match status" value="1"/>
</dbReference>
<evidence type="ECO:0000256" key="2">
    <source>
        <dbReference type="ARBA" id="ARBA00012483"/>
    </source>
</evidence>
<evidence type="ECO:0000256" key="8">
    <source>
        <dbReference type="PROSITE-ProRule" id="PRU00175"/>
    </source>
</evidence>
<evidence type="ECO:0000256" key="4">
    <source>
        <dbReference type="ARBA" id="ARBA00022723"/>
    </source>
</evidence>
<keyword evidence="3" id="KW-0808">Transferase</keyword>
<evidence type="ECO:0000256" key="6">
    <source>
        <dbReference type="ARBA" id="ARBA00022786"/>
    </source>
</evidence>
<dbReference type="PANTHER" id="PTHR22937:SF201">
    <property type="entry name" value="RING-TYPE E3 UBIQUITIN TRANSFERASE"/>
    <property type="match status" value="1"/>
</dbReference>
<dbReference type="InterPro" id="IPR045191">
    <property type="entry name" value="MBR1/2-like"/>
</dbReference>
<evidence type="ECO:0000256" key="5">
    <source>
        <dbReference type="ARBA" id="ARBA00022771"/>
    </source>
</evidence>
<dbReference type="Gene3D" id="3.30.40.10">
    <property type="entry name" value="Zinc/RING finger domain, C3HC4 (zinc finger)"/>
    <property type="match status" value="1"/>
</dbReference>
<dbReference type="AlphaFoldDB" id="A0A1J3FIQ8"/>
<dbReference type="SMART" id="SM00184">
    <property type="entry name" value="RING"/>
    <property type="match status" value="1"/>
</dbReference>
<feature type="domain" description="RING-type" evidence="9">
    <location>
        <begin position="403"/>
        <end position="444"/>
    </location>
</feature>
<keyword evidence="6" id="KW-0833">Ubl conjugation pathway</keyword>
<dbReference type="GO" id="GO:0061630">
    <property type="term" value="F:ubiquitin protein ligase activity"/>
    <property type="evidence" value="ECO:0007669"/>
    <property type="project" value="UniProtKB-EC"/>
</dbReference>
<dbReference type="PROSITE" id="PS50089">
    <property type="entry name" value="ZF_RING_2"/>
    <property type="match status" value="1"/>
</dbReference>
<dbReference type="GO" id="GO:0005634">
    <property type="term" value="C:nucleus"/>
    <property type="evidence" value="ECO:0007669"/>
    <property type="project" value="TreeGrafter"/>
</dbReference>